<dbReference type="InterPro" id="IPR003607">
    <property type="entry name" value="HD/PDEase_dom"/>
</dbReference>
<evidence type="ECO:0000313" key="2">
    <source>
        <dbReference type="EMBL" id="NMM96460.1"/>
    </source>
</evidence>
<sequence length="205" mass="23825">MFAPVWFIPSNEGARGRFAIHSDAAGAAGKRAAINGCKKEYTVLTRVQIQRLVYKHGREVFEHDHMEVEKRCYQHGAVTTFAHSIRVACLAVWLADRLHLWYRVDLHALIRSALLHDYFLYDWHDWDNGTHRLHGFTHGHTALRNAARDFDLNHIERDAIAKHMFPMTPVPPKYIEGYLVTMADKISATRETFSRSRFHKPMLHK</sequence>
<dbReference type="EMBL" id="JAAIIF010000009">
    <property type="protein sequence ID" value="NMM96460.1"/>
    <property type="molecule type" value="Genomic_DNA"/>
</dbReference>
<protein>
    <submittedName>
        <fullName evidence="2">Phosphohydrolase</fullName>
    </submittedName>
</protein>
<gene>
    <name evidence="2" type="ORF">G1C98_1196</name>
</gene>
<dbReference type="CDD" id="cd00077">
    <property type="entry name" value="HDc"/>
    <property type="match status" value="1"/>
</dbReference>
<evidence type="ECO:0000313" key="3">
    <source>
        <dbReference type="Proteomes" id="UP000529710"/>
    </source>
</evidence>
<dbReference type="InterPro" id="IPR006674">
    <property type="entry name" value="HD_domain"/>
</dbReference>
<dbReference type="Pfam" id="PF01966">
    <property type="entry name" value="HD"/>
    <property type="match status" value="1"/>
</dbReference>
<organism evidence="2 3">
    <name type="scientific">Bifidobacterium erythrocebi</name>
    <dbReference type="NCBI Taxonomy" id="2675325"/>
    <lineage>
        <taxon>Bacteria</taxon>
        <taxon>Bacillati</taxon>
        <taxon>Actinomycetota</taxon>
        <taxon>Actinomycetes</taxon>
        <taxon>Bifidobacteriales</taxon>
        <taxon>Bifidobacteriaceae</taxon>
        <taxon>Bifidobacterium</taxon>
    </lineage>
</organism>
<dbReference type="SUPFAM" id="SSF109604">
    <property type="entry name" value="HD-domain/PDEase-like"/>
    <property type="match status" value="1"/>
</dbReference>
<keyword evidence="2" id="KW-0378">Hydrolase</keyword>
<comment type="caution">
    <text evidence="2">The sequence shown here is derived from an EMBL/GenBank/DDBJ whole genome shotgun (WGS) entry which is preliminary data.</text>
</comment>
<reference evidence="2 3" key="1">
    <citation type="submission" date="2020-02" db="EMBL/GenBank/DDBJ databases">
        <title>Characterization of phylogenetic diversity of novel bifidobacterial species isolated in Czech ZOOs.</title>
        <authorList>
            <person name="Lugli G.A."/>
            <person name="Vera N.B."/>
            <person name="Ventura M."/>
        </authorList>
    </citation>
    <scope>NUCLEOTIDE SEQUENCE [LARGE SCALE GENOMIC DNA]</scope>
    <source>
        <strain evidence="2 3">DSM 109960</strain>
    </source>
</reference>
<accession>A0A7Y0EU44</accession>
<dbReference type="SMART" id="SM00471">
    <property type="entry name" value="HDc"/>
    <property type="match status" value="1"/>
</dbReference>
<dbReference type="AlphaFoldDB" id="A0A7Y0EU44"/>
<evidence type="ECO:0000259" key="1">
    <source>
        <dbReference type="SMART" id="SM00471"/>
    </source>
</evidence>
<feature type="domain" description="HD/PDEase" evidence="1">
    <location>
        <begin position="76"/>
        <end position="198"/>
    </location>
</feature>
<dbReference type="GO" id="GO:0016787">
    <property type="term" value="F:hydrolase activity"/>
    <property type="evidence" value="ECO:0007669"/>
    <property type="project" value="UniProtKB-KW"/>
</dbReference>
<name>A0A7Y0EU44_9BIFI</name>
<dbReference type="Gene3D" id="1.10.3210.10">
    <property type="entry name" value="Hypothetical protein af1432"/>
    <property type="match status" value="1"/>
</dbReference>
<keyword evidence="3" id="KW-1185">Reference proteome</keyword>
<dbReference type="Proteomes" id="UP000529710">
    <property type="component" value="Unassembled WGS sequence"/>
</dbReference>
<proteinExistence type="predicted"/>